<reference evidence="5 6" key="1">
    <citation type="submission" date="2020-03" db="EMBL/GenBank/DDBJ databases">
        <title>Genomic Encyclopedia of Type Strains, Phase IV (KMG-IV): sequencing the most valuable type-strain genomes for metagenomic binning, comparative biology and taxonomic classification.</title>
        <authorList>
            <person name="Goeker M."/>
        </authorList>
    </citation>
    <scope>NUCLEOTIDE SEQUENCE [LARGE SCALE GENOMIC DNA]</scope>
    <source>
        <strain evidence="5 6">DSM 101599</strain>
    </source>
</reference>
<keyword evidence="5" id="KW-0378">Hydrolase</keyword>
<evidence type="ECO:0000256" key="2">
    <source>
        <dbReference type="ARBA" id="ARBA00022747"/>
    </source>
</evidence>
<name>A0ABX0U6H2_9FLAO</name>
<feature type="domain" description="Type I restriction modification DNA specificity" evidence="4">
    <location>
        <begin position="260"/>
        <end position="444"/>
    </location>
</feature>
<evidence type="ECO:0000256" key="3">
    <source>
        <dbReference type="ARBA" id="ARBA00023125"/>
    </source>
</evidence>
<dbReference type="PANTHER" id="PTHR30408:SF12">
    <property type="entry name" value="TYPE I RESTRICTION ENZYME MJAVIII SPECIFICITY SUBUNIT"/>
    <property type="match status" value="1"/>
</dbReference>
<dbReference type="GO" id="GO:0009035">
    <property type="term" value="F:type I site-specific deoxyribonuclease activity"/>
    <property type="evidence" value="ECO:0007669"/>
    <property type="project" value="UniProtKB-EC"/>
</dbReference>
<dbReference type="CDD" id="cd17273">
    <property type="entry name" value="RMtype1_S_EcoJA69PI-TRD1-CR1_like"/>
    <property type="match status" value="1"/>
</dbReference>
<evidence type="ECO:0000259" key="4">
    <source>
        <dbReference type="Pfam" id="PF01420"/>
    </source>
</evidence>
<keyword evidence="2" id="KW-0680">Restriction system</keyword>
<comment type="similarity">
    <text evidence="1">Belongs to the type-I restriction system S methylase family.</text>
</comment>
<dbReference type="RefSeq" id="WP_167184434.1">
    <property type="nucleotide sequence ID" value="NZ_JAASQL010000001.1"/>
</dbReference>
<comment type="caution">
    <text evidence="5">The sequence shown here is derived from an EMBL/GenBank/DDBJ whole genome shotgun (WGS) entry which is preliminary data.</text>
</comment>
<dbReference type="Pfam" id="PF01420">
    <property type="entry name" value="Methylase_S"/>
    <property type="match status" value="2"/>
</dbReference>
<dbReference type="SUPFAM" id="SSF116734">
    <property type="entry name" value="DNA methylase specificity domain"/>
    <property type="match status" value="2"/>
</dbReference>
<feature type="domain" description="Type I restriction modification DNA specificity" evidence="4">
    <location>
        <begin position="3"/>
        <end position="180"/>
    </location>
</feature>
<evidence type="ECO:0000313" key="5">
    <source>
        <dbReference type="EMBL" id="NIJ44449.1"/>
    </source>
</evidence>
<dbReference type="PANTHER" id="PTHR30408">
    <property type="entry name" value="TYPE-1 RESTRICTION ENZYME ECOKI SPECIFICITY PROTEIN"/>
    <property type="match status" value="1"/>
</dbReference>
<dbReference type="InterPro" id="IPR052021">
    <property type="entry name" value="Type-I_RS_S_subunit"/>
</dbReference>
<proteinExistence type="inferred from homology"/>
<dbReference type="InterPro" id="IPR000055">
    <property type="entry name" value="Restrct_endonuc_typeI_TRD"/>
</dbReference>
<organism evidence="5 6">
    <name type="scientific">Wenyingzhuangia heitensis</name>
    <dbReference type="NCBI Taxonomy" id="1487859"/>
    <lineage>
        <taxon>Bacteria</taxon>
        <taxon>Pseudomonadati</taxon>
        <taxon>Bacteroidota</taxon>
        <taxon>Flavobacteriia</taxon>
        <taxon>Flavobacteriales</taxon>
        <taxon>Flavobacteriaceae</taxon>
        <taxon>Wenyingzhuangia</taxon>
    </lineage>
</organism>
<dbReference type="EMBL" id="JAASQL010000001">
    <property type="protein sequence ID" value="NIJ44449.1"/>
    <property type="molecule type" value="Genomic_DNA"/>
</dbReference>
<keyword evidence="3" id="KW-0238">DNA-binding</keyword>
<dbReference type="InterPro" id="IPR044946">
    <property type="entry name" value="Restrct_endonuc_typeI_TRD_sf"/>
</dbReference>
<dbReference type="EC" id="3.1.21.3" evidence="5"/>
<dbReference type="Proteomes" id="UP000745859">
    <property type="component" value="Unassembled WGS sequence"/>
</dbReference>
<evidence type="ECO:0000313" key="6">
    <source>
        <dbReference type="Proteomes" id="UP000745859"/>
    </source>
</evidence>
<sequence>MSKEWKEVAIENIGEVIGGGTPSSKIEEYWGGNISWITPKDLSGYNFKRISKGSRSITDLGLLKSSARLLPKNTVLITSRAPIGYVAIADKEVSTNQGFKSVILKSNYDTNFIYYLIKKNVPALEAVSSGSTFKEISGNSLKKLKFKIPPLAEQKAIAKILGDLDAKIELNRKMNETLENMAQALFQSWFVDFDPVIDNALAKGNPIPEPLQAKAEIRKKIRSEVGILPESQKNIQKNTELAEVFPSTFVFNDTLGKWIPEGWEVKTINDVTTLIIDHRGKTPKKLGGDWVENGHPAISAKNIKKGNLIRPDMIRYVDEEMYEKWMKDEVEKGDIIITSEAPMGEMFLISDKTKYCLSQRLYCIRANETDSTSSFLYYWLQSDIAKGDLEGRCTGTTVTGIKQSELRKVSVMSPDILILQEFEDKLSPFLERKNLLQKQTETLIQQREVLLPQLISGKVKVPQSLVQQMKEE</sequence>
<protein>
    <submittedName>
        <fullName evidence="5">Type I restriction enzyme S subunit</fullName>
        <ecNumber evidence="5">3.1.21.3</ecNumber>
    </submittedName>
</protein>
<accession>A0ABX0U6H2</accession>
<evidence type="ECO:0000256" key="1">
    <source>
        <dbReference type="ARBA" id="ARBA00010923"/>
    </source>
</evidence>
<gene>
    <name evidence="5" type="ORF">FHR24_000888</name>
</gene>
<keyword evidence="6" id="KW-1185">Reference proteome</keyword>
<dbReference type="Gene3D" id="3.90.220.20">
    <property type="entry name" value="DNA methylase specificity domains"/>
    <property type="match status" value="2"/>
</dbReference>